<protein>
    <submittedName>
        <fullName evidence="1">Uncharacterized protein</fullName>
    </submittedName>
</protein>
<evidence type="ECO:0000313" key="2">
    <source>
        <dbReference type="Proteomes" id="UP000186922"/>
    </source>
</evidence>
<gene>
    <name evidence="1" type="primary">RvY_13274-1</name>
    <name evidence="1" type="synonym">RvY_13274.1</name>
    <name evidence="1" type="ORF">RvY_13274</name>
</gene>
<dbReference type="AlphaFoldDB" id="A0A1D1VMC9"/>
<name>A0A1D1VMC9_RAMVA</name>
<dbReference type="Proteomes" id="UP000186922">
    <property type="component" value="Unassembled WGS sequence"/>
</dbReference>
<accession>A0A1D1VMC9</accession>
<reference evidence="1 2" key="1">
    <citation type="journal article" date="2016" name="Nat. Commun.">
        <title>Extremotolerant tardigrade genome and improved radiotolerance of human cultured cells by tardigrade-unique protein.</title>
        <authorList>
            <person name="Hashimoto T."/>
            <person name="Horikawa D.D."/>
            <person name="Saito Y."/>
            <person name="Kuwahara H."/>
            <person name="Kozuka-Hata H."/>
            <person name="Shin-I T."/>
            <person name="Minakuchi Y."/>
            <person name="Ohishi K."/>
            <person name="Motoyama A."/>
            <person name="Aizu T."/>
            <person name="Enomoto A."/>
            <person name="Kondo K."/>
            <person name="Tanaka S."/>
            <person name="Hara Y."/>
            <person name="Koshikawa S."/>
            <person name="Sagara H."/>
            <person name="Miura T."/>
            <person name="Yokobori S."/>
            <person name="Miyagawa K."/>
            <person name="Suzuki Y."/>
            <person name="Kubo T."/>
            <person name="Oyama M."/>
            <person name="Kohara Y."/>
            <person name="Fujiyama A."/>
            <person name="Arakawa K."/>
            <person name="Katayama T."/>
            <person name="Toyoda A."/>
            <person name="Kunieda T."/>
        </authorList>
    </citation>
    <scope>NUCLEOTIDE SEQUENCE [LARGE SCALE GENOMIC DNA]</scope>
    <source>
        <strain evidence="1 2">YOKOZUNA-1</strain>
    </source>
</reference>
<sequence>MYSMTCWRISRRETSRSLGRVGIMYSSFWKSSSMVSISSPSSINLRDFRIIPWHLNTLRGETGRGLHMGMTMAFMLASTMGICNHSAEISNVSSKGLQQDIYRTARKQGKKLSL</sequence>
<comment type="caution">
    <text evidence="1">The sequence shown here is derived from an EMBL/GenBank/DDBJ whole genome shotgun (WGS) entry which is preliminary data.</text>
</comment>
<dbReference type="EMBL" id="BDGG01000008">
    <property type="protein sequence ID" value="GAV02747.1"/>
    <property type="molecule type" value="Genomic_DNA"/>
</dbReference>
<proteinExistence type="predicted"/>
<keyword evidence="2" id="KW-1185">Reference proteome</keyword>
<evidence type="ECO:0000313" key="1">
    <source>
        <dbReference type="EMBL" id="GAV02747.1"/>
    </source>
</evidence>
<organism evidence="1 2">
    <name type="scientific">Ramazzottius varieornatus</name>
    <name type="common">Water bear</name>
    <name type="synonym">Tardigrade</name>
    <dbReference type="NCBI Taxonomy" id="947166"/>
    <lineage>
        <taxon>Eukaryota</taxon>
        <taxon>Metazoa</taxon>
        <taxon>Ecdysozoa</taxon>
        <taxon>Tardigrada</taxon>
        <taxon>Eutardigrada</taxon>
        <taxon>Parachela</taxon>
        <taxon>Hypsibioidea</taxon>
        <taxon>Ramazzottiidae</taxon>
        <taxon>Ramazzottius</taxon>
    </lineage>
</organism>